<evidence type="ECO:0000313" key="2">
    <source>
        <dbReference type="Proteomes" id="UP000886934"/>
    </source>
</evidence>
<dbReference type="AlphaFoldDB" id="A0AA37CWR8"/>
<protein>
    <submittedName>
        <fullName evidence="1">Uncharacterized protein</fullName>
    </submittedName>
</protein>
<dbReference type="Proteomes" id="UP000886934">
    <property type="component" value="Unassembled WGS sequence"/>
</dbReference>
<accession>A0AA37CWR8</accession>
<reference evidence="1" key="1">
    <citation type="submission" date="2021-07" db="EMBL/GenBank/DDBJ databases">
        <title>Draft genome sequence of carbapenem-resistant Aeromonas spp. in Japan.</title>
        <authorList>
            <person name="Maehana S."/>
            <person name="Suzuki M."/>
            <person name="Kitasato H."/>
        </authorList>
    </citation>
    <scope>NUCLEOTIDE SEQUENCE</scope>
    <source>
        <strain evidence="1">KAM351</strain>
    </source>
</reference>
<proteinExistence type="predicted"/>
<sequence>MGLATVELERVDPDNVCHPLGKDCQQGVKIPLPQQLLYLLKAVLPGQRRKPLHLLYPLLYAMSEAVQ</sequence>
<comment type="caution">
    <text evidence="1">The sequence shown here is derived from an EMBL/GenBank/DDBJ whole genome shotgun (WGS) entry which is preliminary data.</text>
</comment>
<gene>
    <name evidence="1" type="ORF">KAM351_11320</name>
</gene>
<name>A0AA37CWR8_AERCA</name>
<dbReference type="EMBL" id="BPNN01000011">
    <property type="protein sequence ID" value="GJA62521.1"/>
    <property type="molecule type" value="Genomic_DNA"/>
</dbReference>
<organism evidence="1 2">
    <name type="scientific">Aeromonas caviae</name>
    <name type="common">Aeromonas punctata</name>
    <dbReference type="NCBI Taxonomy" id="648"/>
    <lineage>
        <taxon>Bacteria</taxon>
        <taxon>Pseudomonadati</taxon>
        <taxon>Pseudomonadota</taxon>
        <taxon>Gammaproteobacteria</taxon>
        <taxon>Aeromonadales</taxon>
        <taxon>Aeromonadaceae</taxon>
        <taxon>Aeromonas</taxon>
    </lineage>
</organism>
<evidence type="ECO:0000313" key="1">
    <source>
        <dbReference type="EMBL" id="GJA62521.1"/>
    </source>
</evidence>